<reference evidence="1 2" key="2">
    <citation type="journal article" date="2022" name="Mol. Ecol. Resour.">
        <title>The genomes of chicory, endive, great burdock and yacon provide insights into Asteraceae paleo-polyploidization history and plant inulin production.</title>
        <authorList>
            <person name="Fan W."/>
            <person name="Wang S."/>
            <person name="Wang H."/>
            <person name="Wang A."/>
            <person name="Jiang F."/>
            <person name="Liu H."/>
            <person name="Zhao H."/>
            <person name="Xu D."/>
            <person name="Zhang Y."/>
        </authorList>
    </citation>
    <scope>NUCLEOTIDE SEQUENCE [LARGE SCALE GENOMIC DNA]</scope>
    <source>
        <strain evidence="2">cv. Yunnan</strain>
        <tissue evidence="1">Leaves</tissue>
    </source>
</reference>
<organism evidence="1 2">
    <name type="scientific">Smallanthus sonchifolius</name>
    <dbReference type="NCBI Taxonomy" id="185202"/>
    <lineage>
        <taxon>Eukaryota</taxon>
        <taxon>Viridiplantae</taxon>
        <taxon>Streptophyta</taxon>
        <taxon>Embryophyta</taxon>
        <taxon>Tracheophyta</taxon>
        <taxon>Spermatophyta</taxon>
        <taxon>Magnoliopsida</taxon>
        <taxon>eudicotyledons</taxon>
        <taxon>Gunneridae</taxon>
        <taxon>Pentapetalae</taxon>
        <taxon>asterids</taxon>
        <taxon>campanulids</taxon>
        <taxon>Asterales</taxon>
        <taxon>Asteraceae</taxon>
        <taxon>Asteroideae</taxon>
        <taxon>Heliantheae alliance</taxon>
        <taxon>Millerieae</taxon>
        <taxon>Smallanthus</taxon>
    </lineage>
</organism>
<name>A0ACB9IVA5_9ASTR</name>
<keyword evidence="2" id="KW-1185">Reference proteome</keyword>
<dbReference type="Proteomes" id="UP001056120">
    <property type="component" value="Linkage Group LG06"/>
</dbReference>
<reference evidence="2" key="1">
    <citation type="journal article" date="2022" name="Mol. Ecol. Resour.">
        <title>The genomes of chicory, endive, great burdock and yacon provide insights into Asteraceae palaeo-polyploidization history and plant inulin production.</title>
        <authorList>
            <person name="Fan W."/>
            <person name="Wang S."/>
            <person name="Wang H."/>
            <person name="Wang A."/>
            <person name="Jiang F."/>
            <person name="Liu H."/>
            <person name="Zhao H."/>
            <person name="Xu D."/>
            <person name="Zhang Y."/>
        </authorList>
    </citation>
    <scope>NUCLEOTIDE SEQUENCE [LARGE SCALE GENOMIC DNA]</scope>
    <source>
        <strain evidence="2">cv. Yunnan</strain>
    </source>
</reference>
<proteinExistence type="predicted"/>
<evidence type="ECO:0000313" key="1">
    <source>
        <dbReference type="EMBL" id="KAI3811935.1"/>
    </source>
</evidence>
<sequence length="313" mass="35782">MACLLDQKKIIDQKFVFNSRNDFKNHLHSITKFKQFIWTSNVNIPTEDNLDSNVVKVAIKKMLDKRSQHVQEYLALSPALFQIDRRMQEVFQHNNSSLSTSKTEVFVPDVSTSGDSSARSSRLGRTRTEPVVRYAQRFDPGFGFNGGSYPIQPMHTPVLNCNTSFWLQKLSKRLPQNIKCLVLQLVVVDGLNCVCLLIISIRKHVTKPEGTDDQTPDIFGYPPFCSDDQVNRISLMFQDGLKSFFLKFHIRRGAYFGIDCEKHGMLVRVDGDSIMMSPLFIMTSNEVDELISKYGKALKGTELKVEELKYQLK</sequence>
<evidence type="ECO:0000313" key="2">
    <source>
        <dbReference type="Proteomes" id="UP001056120"/>
    </source>
</evidence>
<comment type="caution">
    <text evidence="1">The sequence shown here is derived from an EMBL/GenBank/DDBJ whole genome shotgun (WGS) entry which is preliminary data.</text>
</comment>
<gene>
    <name evidence="1" type="ORF">L1987_16633</name>
</gene>
<dbReference type="EMBL" id="CM042023">
    <property type="protein sequence ID" value="KAI3811935.1"/>
    <property type="molecule type" value="Genomic_DNA"/>
</dbReference>
<protein>
    <submittedName>
        <fullName evidence="1">Uncharacterized protein</fullName>
    </submittedName>
</protein>
<accession>A0ACB9IVA5</accession>